<sequence>MPKPSSELKTVTRKQLRGLGLSLYHAAAITKVLKPSTQQGSTYLYSAAEVIGSLRQYMQRSRIKATTRETLKTALDILLDLIGNVVPVAFGTSTDPELSRMTRELMTTISKTNSSLAALKIDAEIKVKSHTKPETT</sequence>
<keyword evidence="2" id="KW-1185">Reference proteome</keyword>
<gene>
    <name evidence="1" type="ORF">C7B65_10610</name>
</gene>
<dbReference type="RefSeq" id="WP_073071623.1">
    <property type="nucleotide sequence ID" value="NZ_MPPI01000012.1"/>
</dbReference>
<dbReference type="Proteomes" id="UP000238634">
    <property type="component" value="Unassembled WGS sequence"/>
</dbReference>
<comment type="caution">
    <text evidence="1">The sequence shown here is derived from an EMBL/GenBank/DDBJ whole genome shotgun (WGS) entry which is preliminary data.</text>
</comment>
<reference evidence="1 2" key="2">
    <citation type="submission" date="2018-03" db="EMBL/GenBank/DDBJ databases">
        <title>The ancient ancestry and fast evolution of plastids.</title>
        <authorList>
            <person name="Moore K.R."/>
            <person name="Magnabosco C."/>
            <person name="Momper L."/>
            <person name="Gold D.A."/>
            <person name="Bosak T."/>
            <person name="Fournier G.P."/>
        </authorList>
    </citation>
    <scope>NUCLEOTIDE SEQUENCE [LARGE SCALE GENOMIC DNA]</scope>
    <source>
        <strain evidence="1 2">ULC007</strain>
    </source>
</reference>
<organism evidence="1 2">
    <name type="scientific">Phormidesmis priestleyi ULC007</name>
    <dbReference type="NCBI Taxonomy" id="1920490"/>
    <lineage>
        <taxon>Bacteria</taxon>
        <taxon>Bacillati</taxon>
        <taxon>Cyanobacteriota</taxon>
        <taxon>Cyanophyceae</taxon>
        <taxon>Leptolyngbyales</taxon>
        <taxon>Leptolyngbyaceae</taxon>
        <taxon>Phormidesmis</taxon>
    </lineage>
</organism>
<proteinExistence type="predicted"/>
<reference evidence="1 2" key="1">
    <citation type="submission" date="2018-02" db="EMBL/GenBank/DDBJ databases">
        <authorList>
            <person name="Cohen D.B."/>
            <person name="Kent A.D."/>
        </authorList>
    </citation>
    <scope>NUCLEOTIDE SEQUENCE [LARGE SCALE GENOMIC DNA]</scope>
    <source>
        <strain evidence="1 2">ULC007</strain>
    </source>
</reference>
<evidence type="ECO:0000313" key="1">
    <source>
        <dbReference type="EMBL" id="PSB19735.1"/>
    </source>
</evidence>
<name>A0A2T1DGY1_9CYAN</name>
<dbReference type="STRING" id="1920490.GCA_001895925_00109"/>
<protein>
    <submittedName>
        <fullName evidence="1">Uncharacterized protein</fullName>
    </submittedName>
</protein>
<dbReference type="AlphaFoldDB" id="A0A2T1DGY1"/>
<accession>A0A2T1DGY1</accession>
<dbReference type="EMBL" id="PVWG01000009">
    <property type="protein sequence ID" value="PSB19735.1"/>
    <property type="molecule type" value="Genomic_DNA"/>
</dbReference>
<evidence type="ECO:0000313" key="2">
    <source>
        <dbReference type="Proteomes" id="UP000238634"/>
    </source>
</evidence>